<dbReference type="GO" id="GO:0003700">
    <property type="term" value="F:DNA-binding transcription factor activity"/>
    <property type="evidence" value="ECO:0007669"/>
    <property type="project" value="TreeGrafter"/>
</dbReference>
<keyword evidence="1" id="KW-0805">Transcription regulation</keyword>
<name>A0A2T0N2J7_9ACTN</name>
<protein>
    <submittedName>
        <fullName evidence="7">TetR family transcriptional regulator</fullName>
    </submittedName>
</protein>
<dbReference type="EMBL" id="PVNG01000006">
    <property type="protein sequence ID" value="PRX66210.1"/>
    <property type="molecule type" value="Genomic_DNA"/>
</dbReference>
<evidence type="ECO:0000256" key="4">
    <source>
        <dbReference type="PROSITE-ProRule" id="PRU00335"/>
    </source>
</evidence>
<gene>
    <name evidence="7" type="ORF">B0I32_106346</name>
</gene>
<dbReference type="SUPFAM" id="SSF46689">
    <property type="entry name" value="Homeodomain-like"/>
    <property type="match status" value="1"/>
</dbReference>
<feature type="DNA-binding region" description="H-T-H motif" evidence="4">
    <location>
        <begin position="44"/>
        <end position="63"/>
    </location>
</feature>
<keyword evidence="2 4" id="KW-0238">DNA-binding</keyword>
<dbReference type="InterPro" id="IPR036271">
    <property type="entry name" value="Tet_transcr_reg_TetR-rel_C_sf"/>
</dbReference>
<dbReference type="Pfam" id="PF16859">
    <property type="entry name" value="TetR_C_11"/>
    <property type="match status" value="1"/>
</dbReference>
<organism evidence="7 8">
    <name type="scientific">Nonomuraea fuscirosea</name>
    <dbReference type="NCBI Taxonomy" id="1291556"/>
    <lineage>
        <taxon>Bacteria</taxon>
        <taxon>Bacillati</taxon>
        <taxon>Actinomycetota</taxon>
        <taxon>Actinomycetes</taxon>
        <taxon>Streptosporangiales</taxon>
        <taxon>Streptosporangiaceae</taxon>
        <taxon>Nonomuraea</taxon>
    </lineage>
</organism>
<comment type="caution">
    <text evidence="7">The sequence shown here is derived from an EMBL/GenBank/DDBJ whole genome shotgun (WGS) entry which is preliminary data.</text>
</comment>
<dbReference type="SUPFAM" id="SSF48498">
    <property type="entry name" value="Tetracyclin repressor-like, C-terminal domain"/>
    <property type="match status" value="1"/>
</dbReference>
<evidence type="ECO:0000256" key="1">
    <source>
        <dbReference type="ARBA" id="ARBA00023015"/>
    </source>
</evidence>
<dbReference type="InterPro" id="IPR050109">
    <property type="entry name" value="HTH-type_TetR-like_transc_reg"/>
</dbReference>
<dbReference type="Proteomes" id="UP000238312">
    <property type="component" value="Unassembled WGS sequence"/>
</dbReference>
<evidence type="ECO:0000313" key="8">
    <source>
        <dbReference type="Proteomes" id="UP000238312"/>
    </source>
</evidence>
<dbReference type="PANTHER" id="PTHR30055:SF148">
    <property type="entry name" value="TETR-FAMILY TRANSCRIPTIONAL REGULATOR"/>
    <property type="match status" value="1"/>
</dbReference>
<dbReference type="AlphaFoldDB" id="A0A2T0N2J7"/>
<sequence length="197" mass="21269">MTDTGEPGRKARPHAGRSRNEQARQDVLGGALELAAETASRGFTMEELAARAAVSKRTLYRWWSCRSEVLAEALVERALTVVDTPASDDAAADLRAYIRSVYRQAHAPQAAAALRLLMADAQTSPAAAAALRAFTDHRRDTCLALLSRAREHGVVPAGRDPGVMADVILGTVWYRLLTADPITGDTVADEILHLLSR</sequence>
<proteinExistence type="predicted"/>
<dbReference type="Gene3D" id="1.10.357.10">
    <property type="entry name" value="Tetracycline Repressor, domain 2"/>
    <property type="match status" value="1"/>
</dbReference>
<keyword evidence="8" id="KW-1185">Reference proteome</keyword>
<dbReference type="PANTHER" id="PTHR30055">
    <property type="entry name" value="HTH-TYPE TRANSCRIPTIONAL REGULATOR RUTR"/>
    <property type="match status" value="1"/>
</dbReference>
<dbReference type="Gene3D" id="1.10.10.60">
    <property type="entry name" value="Homeodomain-like"/>
    <property type="match status" value="1"/>
</dbReference>
<feature type="domain" description="HTH tetR-type" evidence="6">
    <location>
        <begin position="21"/>
        <end position="81"/>
    </location>
</feature>
<evidence type="ECO:0000256" key="5">
    <source>
        <dbReference type="SAM" id="MobiDB-lite"/>
    </source>
</evidence>
<dbReference type="RefSeq" id="WP_181307461.1">
    <property type="nucleotide sequence ID" value="NZ_PVNG01000006.1"/>
</dbReference>
<evidence type="ECO:0000259" key="6">
    <source>
        <dbReference type="PROSITE" id="PS50977"/>
    </source>
</evidence>
<feature type="region of interest" description="Disordered" evidence="5">
    <location>
        <begin position="1"/>
        <end position="24"/>
    </location>
</feature>
<dbReference type="InterPro" id="IPR011075">
    <property type="entry name" value="TetR_C"/>
</dbReference>
<reference evidence="7 8" key="1">
    <citation type="submission" date="2018-03" db="EMBL/GenBank/DDBJ databases">
        <title>Genomic Encyclopedia of Type Strains, Phase III (KMG-III): the genomes of soil and plant-associated and newly described type strains.</title>
        <authorList>
            <person name="Whitman W."/>
        </authorList>
    </citation>
    <scope>NUCLEOTIDE SEQUENCE [LARGE SCALE GENOMIC DNA]</scope>
    <source>
        <strain evidence="7 8">CGMCC 4.7104</strain>
    </source>
</reference>
<dbReference type="Pfam" id="PF00440">
    <property type="entry name" value="TetR_N"/>
    <property type="match status" value="1"/>
</dbReference>
<dbReference type="PROSITE" id="PS50977">
    <property type="entry name" value="HTH_TETR_2"/>
    <property type="match status" value="1"/>
</dbReference>
<accession>A0A2T0N2J7</accession>
<evidence type="ECO:0000256" key="2">
    <source>
        <dbReference type="ARBA" id="ARBA00023125"/>
    </source>
</evidence>
<keyword evidence="3" id="KW-0804">Transcription</keyword>
<evidence type="ECO:0000313" key="7">
    <source>
        <dbReference type="EMBL" id="PRX66210.1"/>
    </source>
</evidence>
<dbReference type="InterPro" id="IPR001647">
    <property type="entry name" value="HTH_TetR"/>
</dbReference>
<dbReference type="GO" id="GO:0000976">
    <property type="term" value="F:transcription cis-regulatory region binding"/>
    <property type="evidence" value="ECO:0007669"/>
    <property type="project" value="TreeGrafter"/>
</dbReference>
<evidence type="ECO:0000256" key="3">
    <source>
        <dbReference type="ARBA" id="ARBA00023163"/>
    </source>
</evidence>
<dbReference type="InterPro" id="IPR009057">
    <property type="entry name" value="Homeodomain-like_sf"/>
</dbReference>